<dbReference type="AlphaFoldDB" id="A0A812RVW0"/>
<evidence type="ECO:0000259" key="1">
    <source>
        <dbReference type="Pfam" id="PF00651"/>
    </source>
</evidence>
<dbReference type="InterPro" id="IPR011333">
    <property type="entry name" value="SKP1/BTB/POZ_sf"/>
</dbReference>
<keyword evidence="3" id="KW-1185">Reference proteome</keyword>
<evidence type="ECO:0000313" key="3">
    <source>
        <dbReference type="Proteomes" id="UP000601435"/>
    </source>
</evidence>
<name>A0A812RVW0_9DINO</name>
<dbReference type="Proteomes" id="UP000601435">
    <property type="component" value="Unassembled WGS sequence"/>
</dbReference>
<dbReference type="Pfam" id="PF00651">
    <property type="entry name" value="BTB"/>
    <property type="match status" value="1"/>
</dbReference>
<reference evidence="2" key="1">
    <citation type="submission" date="2021-02" db="EMBL/GenBank/DDBJ databases">
        <authorList>
            <person name="Dougan E. K."/>
            <person name="Rhodes N."/>
            <person name="Thang M."/>
            <person name="Chan C."/>
        </authorList>
    </citation>
    <scope>NUCLEOTIDE SEQUENCE</scope>
</reference>
<dbReference type="InterPro" id="IPR000210">
    <property type="entry name" value="BTB/POZ_dom"/>
</dbReference>
<dbReference type="Gene3D" id="3.30.710.10">
    <property type="entry name" value="Potassium Channel Kv1.1, Chain A"/>
    <property type="match status" value="1"/>
</dbReference>
<dbReference type="OrthoDB" id="409642at2759"/>
<accession>A0A812RVW0</accession>
<dbReference type="EMBL" id="CAJNJA010020053">
    <property type="protein sequence ID" value="CAE7454605.1"/>
    <property type="molecule type" value="Genomic_DNA"/>
</dbReference>
<organism evidence="2 3">
    <name type="scientific">Symbiodinium necroappetens</name>
    <dbReference type="NCBI Taxonomy" id="1628268"/>
    <lineage>
        <taxon>Eukaryota</taxon>
        <taxon>Sar</taxon>
        <taxon>Alveolata</taxon>
        <taxon>Dinophyceae</taxon>
        <taxon>Suessiales</taxon>
        <taxon>Symbiodiniaceae</taxon>
        <taxon>Symbiodinium</taxon>
    </lineage>
</organism>
<proteinExistence type="predicted"/>
<evidence type="ECO:0000313" key="2">
    <source>
        <dbReference type="EMBL" id="CAE7454605.1"/>
    </source>
</evidence>
<dbReference type="SUPFAM" id="SSF54695">
    <property type="entry name" value="POZ domain"/>
    <property type="match status" value="1"/>
</dbReference>
<comment type="caution">
    <text evidence="2">The sequence shown here is derived from an EMBL/GenBank/DDBJ whole genome shotgun (WGS) entry which is preliminary data.</text>
</comment>
<gene>
    <name evidence="2" type="ORF">SNEC2469_LOCUS12625</name>
</gene>
<protein>
    <recommendedName>
        <fullName evidence="1">BTB domain-containing protein</fullName>
    </recommendedName>
</protein>
<sequence>MASFQSLLLQPCCSSLQAAQTSEFDLELQPRDGPPIPCHKSLLRARCPLLQIERPCISVDEDHGVISLLLEWVYCEKIHFSGAGTGQGSQRVDEASARGSLGLGLAERTLRLAAKLGLRDALALRERLYGNWRRRSPGCLSQDLLRSFQEHSLDSLWFLCGEPGASQDCKAVYGGFLPLLLEASNYFAAMLSGKWAETAHEQVKVCWPAEELERLLEFLHGGRDFIRDAQDLEKALRCADFFGLPVLVVHANQWIADHLDSKNASQLWNFVDGEPRLRLKQVQDSGLHADFFVDAEDACFDFHVREFLALAWPDADSEADEDCWVPLHDLSPSLMQRLLCSGSLDVSTERLKAIVLRYARAKWDKSLAKVHAKQMMPPNVLFNRDIRDQLLGAATMSIRAVL</sequence>
<feature type="domain" description="BTB" evidence="1">
    <location>
        <begin position="180"/>
        <end position="254"/>
    </location>
</feature>